<accession>A0A4R9G044</accession>
<name>A0A4R9G044_9LEPT</name>
<sequence length="195" mass="23095">MILLEWDKIWEQVQAEVIAFIIGGIVTYIIYFLAKQAKPNLIREKIVLRLPTVYWYLAIILLFALPIILLADSYSLFKQSGKFILPNQMMFYIIIPLMFVALFLIFYCKNHEIILDKDSIVSYGLTRNRKEIQWKSISKVQFQQGSFRIYELKKHIEITSYLAGFAIFLEHLKKYVSKDLSEEAFLKYEKFLKNS</sequence>
<feature type="transmembrane region" description="Helical" evidence="1">
    <location>
        <begin position="89"/>
        <end position="108"/>
    </location>
</feature>
<reference evidence="2" key="1">
    <citation type="journal article" date="2019" name="PLoS Negl. Trop. Dis.">
        <title>Revisiting the worldwide diversity of Leptospira species in the environment.</title>
        <authorList>
            <person name="Vincent A.T."/>
            <person name="Schiettekatte O."/>
            <person name="Bourhy P."/>
            <person name="Veyrier F.J."/>
            <person name="Picardeau M."/>
        </authorList>
    </citation>
    <scope>NUCLEOTIDE SEQUENCE [LARGE SCALE GENOMIC DNA]</scope>
    <source>
        <strain evidence="2">SSS9</strain>
    </source>
</reference>
<proteinExistence type="predicted"/>
<dbReference type="EMBL" id="RQEP01000010">
    <property type="protein sequence ID" value="TGK04748.1"/>
    <property type="molecule type" value="Genomic_DNA"/>
</dbReference>
<keyword evidence="1" id="KW-0812">Transmembrane</keyword>
<keyword evidence="1" id="KW-1133">Transmembrane helix</keyword>
<evidence type="ECO:0000313" key="3">
    <source>
        <dbReference type="Proteomes" id="UP000297453"/>
    </source>
</evidence>
<gene>
    <name evidence="2" type="ORF">EHO59_07765</name>
</gene>
<comment type="caution">
    <text evidence="2">The sequence shown here is derived from an EMBL/GenBank/DDBJ whole genome shotgun (WGS) entry which is preliminary data.</text>
</comment>
<organism evidence="2 3">
    <name type="scientific">Leptospira semungkisensis</name>
    <dbReference type="NCBI Taxonomy" id="2484985"/>
    <lineage>
        <taxon>Bacteria</taxon>
        <taxon>Pseudomonadati</taxon>
        <taxon>Spirochaetota</taxon>
        <taxon>Spirochaetia</taxon>
        <taxon>Leptospirales</taxon>
        <taxon>Leptospiraceae</taxon>
        <taxon>Leptospira</taxon>
    </lineage>
</organism>
<dbReference type="RefSeq" id="WP_135586584.1">
    <property type="nucleotide sequence ID" value="NZ_RQEP01000010.1"/>
</dbReference>
<evidence type="ECO:0000313" key="2">
    <source>
        <dbReference type="EMBL" id="TGK04748.1"/>
    </source>
</evidence>
<feature type="transmembrane region" description="Helical" evidence="1">
    <location>
        <begin position="46"/>
        <end position="69"/>
    </location>
</feature>
<protein>
    <submittedName>
        <fullName evidence="2">Uncharacterized protein</fullName>
    </submittedName>
</protein>
<feature type="transmembrane region" description="Helical" evidence="1">
    <location>
        <begin position="13"/>
        <end position="34"/>
    </location>
</feature>
<evidence type="ECO:0000256" key="1">
    <source>
        <dbReference type="SAM" id="Phobius"/>
    </source>
</evidence>
<keyword evidence="1" id="KW-0472">Membrane</keyword>
<dbReference type="Proteomes" id="UP000297453">
    <property type="component" value="Unassembled WGS sequence"/>
</dbReference>
<dbReference type="AlphaFoldDB" id="A0A4R9G044"/>
<dbReference type="OrthoDB" id="327916at2"/>
<keyword evidence="3" id="KW-1185">Reference proteome</keyword>